<sequence>VTFCGCNWTLPCCVLFGVRITLQNVTTNGGGQFLANSPNQLFMNSPAAFGGQLSPMLNVSPTNQQIHSFNAQTTNTQNRPGQAPEFIQCGQTLMVPCSIAQNPPSQNTTVVQQNTTIVQQQT</sequence>
<evidence type="ECO:0000256" key="1">
    <source>
        <dbReference type="SAM" id="SignalP"/>
    </source>
</evidence>
<feature type="signal peptide" evidence="1">
    <location>
        <begin position="1"/>
        <end position="23"/>
    </location>
</feature>
<organism evidence="2">
    <name type="scientific">Clastoptera arizonana</name>
    <name type="common">Arizona spittle bug</name>
    <dbReference type="NCBI Taxonomy" id="38151"/>
    <lineage>
        <taxon>Eukaryota</taxon>
        <taxon>Metazoa</taxon>
        <taxon>Ecdysozoa</taxon>
        <taxon>Arthropoda</taxon>
        <taxon>Hexapoda</taxon>
        <taxon>Insecta</taxon>
        <taxon>Pterygota</taxon>
        <taxon>Neoptera</taxon>
        <taxon>Paraneoptera</taxon>
        <taxon>Hemiptera</taxon>
        <taxon>Auchenorrhyncha</taxon>
        <taxon>Cercopoidea</taxon>
        <taxon>Clastopteridae</taxon>
        <taxon>Clastoptera</taxon>
    </lineage>
</organism>
<protein>
    <submittedName>
        <fullName evidence="2">Uncharacterized protein</fullName>
    </submittedName>
</protein>
<accession>A0A1B6DRL2</accession>
<evidence type="ECO:0000313" key="2">
    <source>
        <dbReference type="EMBL" id="JAS28289.1"/>
    </source>
</evidence>
<feature type="non-terminal residue" evidence="2">
    <location>
        <position position="122"/>
    </location>
</feature>
<feature type="non-terminal residue" evidence="2">
    <location>
        <position position="1"/>
    </location>
</feature>
<dbReference type="EMBL" id="GEDC01009009">
    <property type="protein sequence ID" value="JAS28289.1"/>
    <property type="molecule type" value="Transcribed_RNA"/>
</dbReference>
<name>A0A1B6DRL2_9HEMI</name>
<reference evidence="2" key="1">
    <citation type="submission" date="2015-12" db="EMBL/GenBank/DDBJ databases">
        <title>De novo transcriptome assembly of four potential Pierce s Disease insect vectors from Arizona vineyards.</title>
        <authorList>
            <person name="Tassone E.E."/>
        </authorList>
    </citation>
    <scope>NUCLEOTIDE SEQUENCE</scope>
</reference>
<dbReference type="AlphaFoldDB" id="A0A1B6DRL2"/>
<proteinExistence type="predicted"/>
<keyword evidence="1" id="KW-0732">Signal</keyword>
<gene>
    <name evidence="2" type="ORF">g.39203</name>
</gene>
<feature type="chain" id="PRO_5008581476" evidence="1">
    <location>
        <begin position="24"/>
        <end position="122"/>
    </location>
</feature>